<keyword evidence="8 10" id="KW-0653">Protein transport</keyword>
<dbReference type="Gene3D" id="2.50.20.10">
    <property type="entry name" value="Lipoprotein localisation LolA/LolB/LppX"/>
    <property type="match status" value="1"/>
</dbReference>
<feature type="chain" id="PRO_5008995422" description="Outer-membrane lipoprotein carrier protein" evidence="10">
    <location>
        <begin position="42"/>
        <end position="237"/>
    </location>
</feature>
<dbReference type="InterPro" id="IPR029046">
    <property type="entry name" value="LolA/LolB/LppX"/>
</dbReference>
<evidence type="ECO:0000256" key="3">
    <source>
        <dbReference type="ARBA" id="ARBA00011245"/>
    </source>
</evidence>
<protein>
    <recommendedName>
        <fullName evidence="4 10">Outer-membrane lipoprotein carrier protein</fullName>
    </recommendedName>
</protein>
<feature type="signal peptide" evidence="10">
    <location>
        <begin position="1"/>
        <end position="41"/>
    </location>
</feature>
<dbReference type="GO" id="GO:0030288">
    <property type="term" value="C:outer membrane-bounded periplasmic space"/>
    <property type="evidence" value="ECO:0007669"/>
    <property type="project" value="TreeGrafter"/>
</dbReference>
<evidence type="ECO:0000256" key="5">
    <source>
        <dbReference type="ARBA" id="ARBA00022448"/>
    </source>
</evidence>
<evidence type="ECO:0000256" key="7">
    <source>
        <dbReference type="ARBA" id="ARBA00022764"/>
    </source>
</evidence>
<keyword evidence="5 10" id="KW-0813">Transport</keyword>
<keyword evidence="12" id="KW-1185">Reference proteome</keyword>
<dbReference type="Pfam" id="PF03548">
    <property type="entry name" value="LolA"/>
    <property type="match status" value="1"/>
</dbReference>
<keyword evidence="9 10" id="KW-0143">Chaperone</keyword>
<dbReference type="Proteomes" id="UP000065641">
    <property type="component" value="Chromosome"/>
</dbReference>
<keyword evidence="6 10" id="KW-0732">Signal</keyword>
<comment type="similarity">
    <text evidence="2 10">Belongs to the LolA family.</text>
</comment>
<comment type="subunit">
    <text evidence="3 10">Monomer.</text>
</comment>
<dbReference type="GO" id="GO:0042953">
    <property type="term" value="P:lipoprotein transport"/>
    <property type="evidence" value="ECO:0007669"/>
    <property type="project" value="InterPro"/>
</dbReference>
<evidence type="ECO:0000256" key="4">
    <source>
        <dbReference type="ARBA" id="ARBA00014035"/>
    </source>
</evidence>
<dbReference type="PANTHER" id="PTHR35869">
    <property type="entry name" value="OUTER-MEMBRANE LIPOPROTEIN CARRIER PROTEIN"/>
    <property type="match status" value="1"/>
</dbReference>
<dbReference type="PANTHER" id="PTHR35869:SF1">
    <property type="entry name" value="OUTER-MEMBRANE LIPOPROTEIN CARRIER PROTEIN"/>
    <property type="match status" value="1"/>
</dbReference>
<dbReference type="AlphaFoldDB" id="A0A0S2KE08"/>
<evidence type="ECO:0000313" key="11">
    <source>
        <dbReference type="EMBL" id="ALO46210.1"/>
    </source>
</evidence>
<dbReference type="SUPFAM" id="SSF89392">
    <property type="entry name" value="Prokaryotic lipoproteins and lipoprotein localization factors"/>
    <property type="match status" value="1"/>
</dbReference>
<dbReference type="InterPro" id="IPR004564">
    <property type="entry name" value="OM_lipoprot_carrier_LolA-like"/>
</dbReference>
<evidence type="ECO:0000313" key="12">
    <source>
        <dbReference type="Proteomes" id="UP000065641"/>
    </source>
</evidence>
<name>A0A0S2KE08_9GAMM</name>
<dbReference type="GO" id="GO:0044874">
    <property type="term" value="P:lipoprotein localization to outer membrane"/>
    <property type="evidence" value="ECO:0007669"/>
    <property type="project" value="UniProtKB-UniRule"/>
</dbReference>
<dbReference type="CDD" id="cd16325">
    <property type="entry name" value="LolA"/>
    <property type="match status" value="1"/>
</dbReference>
<comment type="subcellular location">
    <subcellularLocation>
        <location evidence="1 10">Periplasm</location>
    </subcellularLocation>
</comment>
<evidence type="ECO:0000256" key="1">
    <source>
        <dbReference type="ARBA" id="ARBA00004418"/>
    </source>
</evidence>
<proteinExistence type="inferred from homology"/>
<comment type="function">
    <text evidence="10">Participates in the translocation of lipoproteins from the inner membrane to the outer membrane. Only forms a complex with a lipoprotein if the residue after the N-terminal Cys is not an aspartate (The Asp acts as a targeting signal to indicate that the lipoprotein should stay in the inner membrane).</text>
</comment>
<dbReference type="HAMAP" id="MF_00240">
    <property type="entry name" value="LolA"/>
    <property type="match status" value="1"/>
</dbReference>
<dbReference type="OrthoDB" id="9787361at2"/>
<gene>
    <name evidence="10" type="primary">lolA</name>
    <name evidence="11" type="ORF">PS2015_1555</name>
</gene>
<evidence type="ECO:0000256" key="10">
    <source>
        <dbReference type="HAMAP-Rule" id="MF_00240"/>
    </source>
</evidence>
<evidence type="ECO:0000256" key="8">
    <source>
        <dbReference type="ARBA" id="ARBA00022927"/>
    </source>
</evidence>
<evidence type="ECO:0000256" key="2">
    <source>
        <dbReference type="ARBA" id="ARBA00007615"/>
    </source>
</evidence>
<dbReference type="STRING" id="1249552.PS2015_1555"/>
<keyword evidence="7 10" id="KW-0574">Periplasm</keyword>
<dbReference type="KEGG" id="pspi:PS2015_1555"/>
<dbReference type="InterPro" id="IPR018323">
    <property type="entry name" value="OM_lipoprot_carrier_LolA_Pbac"/>
</dbReference>
<dbReference type="NCBIfam" id="TIGR00547">
    <property type="entry name" value="lolA"/>
    <property type="match status" value="1"/>
</dbReference>
<sequence precursor="true">MSAQRLMSVMSHTLNFAGLRRCIRQVSAALLLTLSVMPSQAQDSEKLQTLLADLQTFRADVRQLVMESSGSILEESHILFMLQRPDGFYWETLEPFPELIVTDGQWLWNYQPDLLQLTIDDWDSDQSELAAQLLSGRVDEVAEQYSINAVPIADGGMEFVLQPLDPASLYQQVTLYFEGGEPESILLVNTNGQRTFWEFNNRQVNLALAPQQFVFQTPDDEMLEVIDNRSTDSGGNP</sequence>
<reference evidence="11 12" key="1">
    <citation type="submission" date="2015-11" db="EMBL/GenBank/DDBJ databases">
        <authorList>
            <person name="Zhang Y."/>
            <person name="Guo Z."/>
        </authorList>
    </citation>
    <scope>NUCLEOTIDE SEQUENCE [LARGE SCALE GENOMIC DNA]</scope>
    <source>
        <strain evidence="11 12">KCTC 32221</strain>
    </source>
</reference>
<organism evidence="11 12">
    <name type="scientific">Pseudohongiella spirulinae</name>
    <dbReference type="NCBI Taxonomy" id="1249552"/>
    <lineage>
        <taxon>Bacteria</taxon>
        <taxon>Pseudomonadati</taxon>
        <taxon>Pseudomonadota</taxon>
        <taxon>Gammaproteobacteria</taxon>
        <taxon>Pseudomonadales</taxon>
        <taxon>Pseudohongiellaceae</taxon>
        <taxon>Pseudohongiella</taxon>
    </lineage>
</organism>
<evidence type="ECO:0000256" key="6">
    <source>
        <dbReference type="ARBA" id="ARBA00022729"/>
    </source>
</evidence>
<dbReference type="EMBL" id="CP013189">
    <property type="protein sequence ID" value="ALO46210.1"/>
    <property type="molecule type" value="Genomic_DNA"/>
</dbReference>
<accession>A0A0S2KE08</accession>
<evidence type="ECO:0000256" key="9">
    <source>
        <dbReference type="ARBA" id="ARBA00023186"/>
    </source>
</evidence>